<feature type="region of interest" description="Disordered" evidence="1">
    <location>
        <begin position="311"/>
        <end position="373"/>
    </location>
</feature>
<proteinExistence type="predicted"/>
<reference evidence="3 4" key="1">
    <citation type="journal article" date="2019" name="New Phytol.">
        <title>Comparative genomics reveals unique wood-decay strategies and fruiting body development in the Schizophyllaceae.</title>
        <authorList>
            <person name="Almasi E."/>
            <person name="Sahu N."/>
            <person name="Krizsan K."/>
            <person name="Balint B."/>
            <person name="Kovacs G.M."/>
            <person name="Kiss B."/>
            <person name="Cseklye J."/>
            <person name="Drula E."/>
            <person name="Henrissat B."/>
            <person name="Nagy I."/>
            <person name="Chovatia M."/>
            <person name="Adam C."/>
            <person name="LaButti K."/>
            <person name="Lipzen A."/>
            <person name="Riley R."/>
            <person name="Grigoriev I.V."/>
            <person name="Nagy L.G."/>
        </authorList>
    </citation>
    <scope>NUCLEOTIDE SEQUENCE [LARGE SCALE GENOMIC DNA]</scope>
    <source>
        <strain evidence="3 4">NL-1724</strain>
    </source>
</reference>
<dbReference type="AlphaFoldDB" id="A0A550CPG0"/>
<feature type="transmembrane region" description="Helical" evidence="2">
    <location>
        <begin position="219"/>
        <end position="243"/>
    </location>
</feature>
<protein>
    <submittedName>
        <fullName evidence="3">Uncharacterized protein</fullName>
    </submittedName>
</protein>
<gene>
    <name evidence="3" type="ORF">BD626DRAFT_483530</name>
</gene>
<feature type="transmembrane region" description="Helical" evidence="2">
    <location>
        <begin position="60"/>
        <end position="81"/>
    </location>
</feature>
<feature type="compositionally biased region" description="Basic and acidic residues" evidence="1">
    <location>
        <begin position="312"/>
        <end position="337"/>
    </location>
</feature>
<dbReference type="OrthoDB" id="2905268at2759"/>
<comment type="caution">
    <text evidence="3">The sequence shown here is derived from an EMBL/GenBank/DDBJ whole genome shotgun (WGS) entry which is preliminary data.</text>
</comment>
<organism evidence="3 4">
    <name type="scientific">Schizophyllum amplum</name>
    <dbReference type="NCBI Taxonomy" id="97359"/>
    <lineage>
        <taxon>Eukaryota</taxon>
        <taxon>Fungi</taxon>
        <taxon>Dikarya</taxon>
        <taxon>Basidiomycota</taxon>
        <taxon>Agaricomycotina</taxon>
        <taxon>Agaricomycetes</taxon>
        <taxon>Agaricomycetidae</taxon>
        <taxon>Agaricales</taxon>
        <taxon>Schizophyllaceae</taxon>
        <taxon>Schizophyllum</taxon>
    </lineage>
</organism>
<keyword evidence="4" id="KW-1185">Reference proteome</keyword>
<keyword evidence="2" id="KW-0812">Transmembrane</keyword>
<evidence type="ECO:0000256" key="2">
    <source>
        <dbReference type="SAM" id="Phobius"/>
    </source>
</evidence>
<feature type="transmembrane region" description="Helical" evidence="2">
    <location>
        <begin position="107"/>
        <end position="128"/>
    </location>
</feature>
<name>A0A550CPG0_9AGAR</name>
<keyword evidence="2" id="KW-1133">Transmembrane helix</keyword>
<feature type="transmembrane region" description="Helical" evidence="2">
    <location>
        <begin position="175"/>
        <end position="198"/>
    </location>
</feature>
<keyword evidence="2" id="KW-0472">Membrane</keyword>
<evidence type="ECO:0000313" key="3">
    <source>
        <dbReference type="EMBL" id="TRM66692.1"/>
    </source>
</evidence>
<dbReference type="Proteomes" id="UP000320762">
    <property type="component" value="Unassembled WGS sequence"/>
</dbReference>
<evidence type="ECO:0000256" key="1">
    <source>
        <dbReference type="SAM" id="MobiDB-lite"/>
    </source>
</evidence>
<feature type="transmembrane region" description="Helical" evidence="2">
    <location>
        <begin position="140"/>
        <end position="163"/>
    </location>
</feature>
<dbReference type="EMBL" id="VDMD01000003">
    <property type="protein sequence ID" value="TRM66692.1"/>
    <property type="molecule type" value="Genomic_DNA"/>
</dbReference>
<sequence>MADAPPPDDVWLEQSRMNGMLIGSITWGIFFQLTAQCLVSLNRSRGGRMYQIPMGRKLALNAYVISTFLLATVGFACNARYTQEIWIDRRGPGISPTILIQAEFDFWINRLAIDCYYVMGWIMDVLLLHRAFVVWNYNPLVVMLMSSLYVSTVGTSIAVMVFAQRHAIFSHLGVQLAYLSLSVSTNIVFTLLVAGRLFAIRNRIRDTLGAEYSSTFSSVASTLVESSSLYSFFGIIFIVSFALQSNVQNLIFLAISHIQGIAQLLIILRVADGREFDRRAATLTAAGHSNSIAFTPPTQVDIMRRSSPGEAVDIHELATPRENRRGRRISDERDAGKRGSFLSVDSRHRKAESSEDWSGTGASTSHTERTEHV</sequence>
<feature type="transmembrane region" description="Helical" evidence="2">
    <location>
        <begin position="20"/>
        <end position="39"/>
    </location>
</feature>
<feature type="compositionally biased region" description="Polar residues" evidence="1">
    <location>
        <begin position="356"/>
        <end position="365"/>
    </location>
</feature>
<feature type="transmembrane region" description="Helical" evidence="2">
    <location>
        <begin position="249"/>
        <end position="271"/>
    </location>
</feature>
<accession>A0A550CPG0</accession>
<evidence type="ECO:0000313" key="4">
    <source>
        <dbReference type="Proteomes" id="UP000320762"/>
    </source>
</evidence>